<comment type="caution">
    <text evidence="4">The sequence shown here is derived from an EMBL/GenBank/DDBJ whole genome shotgun (WGS) entry which is preliminary data.</text>
</comment>
<dbReference type="OrthoDB" id="263560at2759"/>
<dbReference type="AlphaFoldDB" id="A0A9P7K1V1"/>
<accession>A0A9P7K1V1</accession>
<keyword evidence="5" id="KW-1185">Reference proteome</keyword>
<feature type="compositionally biased region" description="Acidic residues" evidence="3">
    <location>
        <begin position="131"/>
        <end position="147"/>
    </location>
</feature>
<reference evidence="4" key="2">
    <citation type="submission" date="2021-10" db="EMBL/GenBank/DDBJ databases">
        <title>Phylogenomics reveals ancestral predisposition of the termite-cultivated fungus Termitomyces towards a domesticated lifestyle.</title>
        <authorList>
            <person name="Auxier B."/>
            <person name="Grum-Grzhimaylo A."/>
            <person name="Cardenas M.E."/>
            <person name="Lodge J.D."/>
            <person name="Laessoe T."/>
            <person name="Pedersen O."/>
            <person name="Smith M.E."/>
            <person name="Kuyper T.W."/>
            <person name="Franco-Molano E.A."/>
            <person name="Baroni T.J."/>
            <person name="Aanen D.K."/>
        </authorList>
    </citation>
    <scope>NUCLEOTIDE SEQUENCE</scope>
    <source>
        <strain evidence="4">D49</strain>
    </source>
</reference>
<dbReference type="InterPro" id="IPR019398">
    <property type="entry name" value="Pre-rRNA_process_TSR2"/>
</dbReference>
<name>A0A9P7K1V1_9AGAR</name>
<dbReference type="EMBL" id="JABCKI010006281">
    <property type="protein sequence ID" value="KAG5634766.1"/>
    <property type="molecule type" value="Genomic_DNA"/>
</dbReference>
<gene>
    <name evidence="4" type="ORF">H0H81_000847</name>
</gene>
<protein>
    <recommendedName>
        <fullName evidence="6">Pre-rRNA-processing protein TSR2 homolog</fullName>
    </recommendedName>
</protein>
<dbReference type="Pfam" id="PF10273">
    <property type="entry name" value="WGG"/>
    <property type="match status" value="1"/>
</dbReference>
<proteinExistence type="inferred from homology"/>
<feature type="region of interest" description="Disordered" evidence="3">
    <location>
        <begin position="126"/>
        <end position="183"/>
    </location>
</feature>
<dbReference type="PANTHER" id="PTHR21250">
    <property type="entry name" value="PRE-RRNA-PROCESSING PROTEIN TSR2 HOMOLOG"/>
    <property type="match status" value="1"/>
</dbReference>
<reference evidence="4" key="1">
    <citation type="submission" date="2021-02" db="EMBL/GenBank/DDBJ databases">
        <authorList>
            <person name="Nieuwenhuis M."/>
            <person name="Van De Peppel L.J.J."/>
        </authorList>
    </citation>
    <scope>NUCLEOTIDE SEQUENCE</scope>
    <source>
        <strain evidence="4">D49</strain>
    </source>
</reference>
<dbReference type="Proteomes" id="UP000717328">
    <property type="component" value="Unassembled WGS sequence"/>
</dbReference>
<sequence length="183" mass="20198">MDAPPSQKSILFARGVIARLAIWPILRLAVQEGWGGPGGLAKRTWLASTIVDAFEAQTLTPDDVYVEEMLLQIMQDEFEATLEDESAEVVARDIVRLWDEAKAGRQEGVLRLEAIASGLKGKKVEGMIKWEEDEGTSSSDEDGEDADGQAPMMLQTPKVQQRNEPEVDEDGFTLVKARGKGRR</sequence>
<organism evidence="4 5">
    <name type="scientific">Sphagnurus paluster</name>
    <dbReference type="NCBI Taxonomy" id="117069"/>
    <lineage>
        <taxon>Eukaryota</taxon>
        <taxon>Fungi</taxon>
        <taxon>Dikarya</taxon>
        <taxon>Basidiomycota</taxon>
        <taxon>Agaricomycotina</taxon>
        <taxon>Agaricomycetes</taxon>
        <taxon>Agaricomycetidae</taxon>
        <taxon>Agaricales</taxon>
        <taxon>Tricholomatineae</taxon>
        <taxon>Lyophyllaceae</taxon>
        <taxon>Sphagnurus</taxon>
    </lineage>
</organism>
<evidence type="ECO:0000256" key="3">
    <source>
        <dbReference type="SAM" id="MobiDB-lite"/>
    </source>
</evidence>
<evidence type="ECO:0000313" key="5">
    <source>
        <dbReference type="Proteomes" id="UP000717328"/>
    </source>
</evidence>
<dbReference type="GO" id="GO:0006364">
    <property type="term" value="P:rRNA processing"/>
    <property type="evidence" value="ECO:0007669"/>
    <property type="project" value="UniProtKB-KW"/>
</dbReference>
<evidence type="ECO:0000256" key="1">
    <source>
        <dbReference type="ARBA" id="ARBA00006524"/>
    </source>
</evidence>
<evidence type="ECO:0008006" key="6">
    <source>
        <dbReference type="Google" id="ProtNLM"/>
    </source>
</evidence>
<comment type="similarity">
    <text evidence="1">Belongs to the TSR2 family.</text>
</comment>
<keyword evidence="2" id="KW-0698">rRNA processing</keyword>
<evidence type="ECO:0000256" key="2">
    <source>
        <dbReference type="ARBA" id="ARBA00022552"/>
    </source>
</evidence>
<evidence type="ECO:0000313" key="4">
    <source>
        <dbReference type="EMBL" id="KAG5634766.1"/>
    </source>
</evidence>